<sequence>MSENAEKVKTIRAYYKLCQKPENRAIVLKDKMFANTLPSLLSDESPDVIRYVVKILLLLTEQADDTAVLLKSNKLMDALSAACEKITSPSVNYNLMLVSSRLRAVENSLKAKEEAAALEPLVSAVKELDKGATAHRKFVGRKSKQLVFEFDSDEFNESRKRDLERALLQKKGIISVYLTDMAQHPRAVLRASPNIEPKEVAQLIFSCGCEYVAQIVKIEGVEQKFEMYASDFEQKYKTVDYPDYLDDDVLNVDPASCVITNEMAQSASGGGTKGGWFTSISSFVRIW</sequence>
<keyword evidence="3" id="KW-1185">Reference proteome</keyword>
<organism evidence="2 3">
    <name type="scientific">Caenorhabditis bovis</name>
    <dbReference type="NCBI Taxonomy" id="2654633"/>
    <lineage>
        <taxon>Eukaryota</taxon>
        <taxon>Metazoa</taxon>
        <taxon>Ecdysozoa</taxon>
        <taxon>Nematoda</taxon>
        <taxon>Chromadorea</taxon>
        <taxon>Rhabditida</taxon>
        <taxon>Rhabditina</taxon>
        <taxon>Rhabditomorpha</taxon>
        <taxon>Rhabditoidea</taxon>
        <taxon>Rhabditidae</taxon>
        <taxon>Peloderinae</taxon>
        <taxon>Caenorhabditis</taxon>
    </lineage>
</organism>
<dbReference type="AlphaFoldDB" id="A0A8S1F785"/>
<name>A0A8S1F785_9PELO</name>
<evidence type="ECO:0000313" key="3">
    <source>
        <dbReference type="Proteomes" id="UP000494206"/>
    </source>
</evidence>
<dbReference type="InterPro" id="IPR016617">
    <property type="entry name" value="ARMC1"/>
</dbReference>
<reference evidence="2 3" key="1">
    <citation type="submission" date="2020-04" db="EMBL/GenBank/DDBJ databases">
        <authorList>
            <person name="Laetsch R D."/>
            <person name="Stevens L."/>
            <person name="Kumar S."/>
            <person name="Blaxter L. M."/>
        </authorList>
    </citation>
    <scope>NUCLEOTIDE SEQUENCE [LARGE SCALE GENOMIC DNA]</scope>
</reference>
<dbReference type="PANTHER" id="PTHR28592">
    <property type="entry name" value="ARMADILLO REPEAT-CONTAINING PROTEIN 1"/>
    <property type="match status" value="1"/>
</dbReference>
<dbReference type="Proteomes" id="UP000494206">
    <property type="component" value="Unassembled WGS sequence"/>
</dbReference>
<dbReference type="PIRSF" id="PIRSF013899">
    <property type="entry name" value="UCP013899"/>
    <property type="match status" value="1"/>
</dbReference>
<comment type="caution">
    <text evidence="2">The sequence shown here is derived from an EMBL/GenBank/DDBJ whole genome shotgun (WGS) entry which is preliminary data.</text>
</comment>
<protein>
    <recommendedName>
        <fullName evidence="1">Armadillo repeat-containing protein 1</fullName>
    </recommendedName>
</protein>
<accession>A0A8S1F785</accession>
<dbReference type="EMBL" id="CADEPM010000006">
    <property type="protein sequence ID" value="CAB3407682.1"/>
    <property type="molecule type" value="Genomic_DNA"/>
</dbReference>
<dbReference type="InterPro" id="IPR016024">
    <property type="entry name" value="ARM-type_fold"/>
</dbReference>
<gene>
    <name evidence="2" type="ORF">CBOVIS_LOCUS9569</name>
</gene>
<evidence type="ECO:0000313" key="2">
    <source>
        <dbReference type="EMBL" id="CAB3407682.1"/>
    </source>
</evidence>
<evidence type="ECO:0000256" key="1">
    <source>
        <dbReference type="PIRNR" id="PIRNR013899"/>
    </source>
</evidence>
<dbReference type="PANTHER" id="PTHR28592:SF1">
    <property type="entry name" value="ARMADILLO REPEAT-CONTAINING PROTEIN 1"/>
    <property type="match status" value="1"/>
</dbReference>
<proteinExistence type="predicted"/>
<dbReference type="OrthoDB" id="5784421at2759"/>
<dbReference type="SUPFAM" id="SSF48371">
    <property type="entry name" value="ARM repeat"/>
    <property type="match status" value="1"/>
</dbReference>